<dbReference type="SUPFAM" id="SSF52343">
    <property type="entry name" value="Ferredoxin reductase-like, C-terminal NADP-linked domain"/>
    <property type="match status" value="1"/>
</dbReference>
<keyword evidence="2" id="KW-0285">Flavoprotein</keyword>
<gene>
    <name evidence="11" type="ORF">OU415_11640</name>
</gene>
<evidence type="ECO:0000256" key="2">
    <source>
        <dbReference type="ARBA" id="ARBA00022630"/>
    </source>
</evidence>
<evidence type="ECO:0000259" key="10">
    <source>
        <dbReference type="PROSITE" id="PS51384"/>
    </source>
</evidence>
<dbReference type="PROSITE" id="PS51384">
    <property type="entry name" value="FAD_FR"/>
    <property type="match status" value="1"/>
</dbReference>
<keyword evidence="3" id="KW-0001">2Fe-2S</keyword>
<dbReference type="InterPro" id="IPR050415">
    <property type="entry name" value="MRET"/>
</dbReference>
<dbReference type="Pfam" id="PF00111">
    <property type="entry name" value="Fer2"/>
    <property type="match status" value="1"/>
</dbReference>
<dbReference type="InterPro" id="IPR017941">
    <property type="entry name" value="Rieske_2Fe-2S"/>
</dbReference>
<dbReference type="Gene3D" id="2.40.30.10">
    <property type="entry name" value="Translation factors"/>
    <property type="match status" value="1"/>
</dbReference>
<keyword evidence="4" id="KW-0479">Metal-binding</keyword>
<dbReference type="InterPro" id="IPR036922">
    <property type="entry name" value="Rieske_2Fe-2S_sf"/>
</dbReference>
<dbReference type="InterPro" id="IPR039261">
    <property type="entry name" value="FNR_nucleotide-bd"/>
</dbReference>
<dbReference type="InterPro" id="IPR006058">
    <property type="entry name" value="2Fe2S_fd_BS"/>
</dbReference>
<dbReference type="Gene3D" id="2.102.10.10">
    <property type="entry name" value="Rieske [2Fe-2S] iron-sulphur domain"/>
    <property type="match status" value="1"/>
</dbReference>
<keyword evidence="12" id="KW-1185">Reference proteome</keyword>
<dbReference type="RefSeq" id="WP_270948674.1">
    <property type="nucleotide sequence ID" value="NZ_JAQGLA010000013.1"/>
</dbReference>
<dbReference type="EMBL" id="JAQGLA010000013">
    <property type="protein sequence ID" value="MDA3626089.1"/>
    <property type="molecule type" value="Genomic_DNA"/>
</dbReference>
<reference evidence="11 12" key="1">
    <citation type="submission" date="2022-11" db="EMBL/GenBank/DDBJ databases">
        <title>Draft genome sequence of Saccharopolyspora sp. WRP15-2 isolated from rhizosphere soils of wild rice in Thailand.</title>
        <authorList>
            <person name="Duangmal K."/>
            <person name="Kammanee S."/>
            <person name="Muangham S."/>
        </authorList>
    </citation>
    <scope>NUCLEOTIDE SEQUENCE [LARGE SCALE GENOMIC DNA]</scope>
    <source>
        <strain evidence="11 12">WRP15-2</strain>
    </source>
</reference>
<feature type="domain" description="FAD-binding FR-type" evidence="10">
    <location>
        <begin position="260"/>
        <end position="362"/>
    </location>
</feature>
<dbReference type="SUPFAM" id="SSF63380">
    <property type="entry name" value="Riboflavin synthase domain-like"/>
    <property type="match status" value="1"/>
</dbReference>
<evidence type="ECO:0000256" key="5">
    <source>
        <dbReference type="ARBA" id="ARBA00023002"/>
    </source>
</evidence>
<dbReference type="PROSITE" id="PS00197">
    <property type="entry name" value="2FE2S_FER_1"/>
    <property type="match status" value="1"/>
</dbReference>
<evidence type="ECO:0000256" key="1">
    <source>
        <dbReference type="ARBA" id="ARBA00001974"/>
    </source>
</evidence>
<dbReference type="PROSITE" id="PS51085">
    <property type="entry name" value="2FE2S_FER_2"/>
    <property type="match status" value="1"/>
</dbReference>
<comment type="caution">
    <text evidence="11">The sequence shown here is derived from an EMBL/GenBank/DDBJ whole genome shotgun (WGS) entry which is preliminary data.</text>
</comment>
<evidence type="ECO:0000256" key="3">
    <source>
        <dbReference type="ARBA" id="ARBA00022714"/>
    </source>
</evidence>
<evidence type="ECO:0000256" key="7">
    <source>
        <dbReference type="ARBA" id="ARBA00023014"/>
    </source>
</evidence>
<dbReference type="InterPro" id="IPR017927">
    <property type="entry name" value="FAD-bd_FR_type"/>
</dbReference>
<evidence type="ECO:0000256" key="4">
    <source>
        <dbReference type="ARBA" id="ARBA00022723"/>
    </source>
</evidence>
<evidence type="ECO:0000313" key="11">
    <source>
        <dbReference type="EMBL" id="MDA3626089.1"/>
    </source>
</evidence>
<keyword evidence="5" id="KW-0560">Oxidoreductase</keyword>
<accession>A0ABT4UWN9</accession>
<dbReference type="Gene3D" id="3.40.50.80">
    <property type="entry name" value="Nucleotide-binding domain of ferredoxin-NADP reductase (FNR) module"/>
    <property type="match status" value="1"/>
</dbReference>
<dbReference type="CDD" id="cd00207">
    <property type="entry name" value="fer2"/>
    <property type="match status" value="1"/>
</dbReference>
<keyword evidence="7" id="KW-0411">Iron-sulfur</keyword>
<keyword evidence="6" id="KW-0408">Iron</keyword>
<dbReference type="Pfam" id="PF00355">
    <property type="entry name" value="Rieske"/>
    <property type="match status" value="1"/>
</dbReference>
<evidence type="ECO:0000256" key="6">
    <source>
        <dbReference type="ARBA" id="ARBA00023004"/>
    </source>
</evidence>
<dbReference type="Gene3D" id="3.10.20.30">
    <property type="match status" value="1"/>
</dbReference>
<dbReference type="SUPFAM" id="SSF54292">
    <property type="entry name" value="2Fe-2S ferredoxin-like"/>
    <property type="match status" value="1"/>
</dbReference>
<dbReference type="PANTHER" id="PTHR47354:SF1">
    <property type="entry name" value="CARNITINE MONOOXYGENASE REDUCTASE SUBUNIT"/>
    <property type="match status" value="1"/>
</dbReference>
<dbReference type="PANTHER" id="PTHR47354">
    <property type="entry name" value="NADH OXIDOREDUCTASE HCR"/>
    <property type="match status" value="1"/>
</dbReference>
<organism evidence="11 12">
    <name type="scientific">Saccharopolyspora oryzae</name>
    <dbReference type="NCBI Taxonomy" id="2997343"/>
    <lineage>
        <taxon>Bacteria</taxon>
        <taxon>Bacillati</taxon>
        <taxon>Actinomycetota</taxon>
        <taxon>Actinomycetes</taxon>
        <taxon>Pseudonocardiales</taxon>
        <taxon>Pseudonocardiaceae</taxon>
        <taxon>Saccharopolyspora</taxon>
    </lineage>
</organism>
<dbReference type="InterPro" id="IPR036010">
    <property type="entry name" value="2Fe-2S_ferredoxin-like_sf"/>
</dbReference>
<evidence type="ECO:0000259" key="9">
    <source>
        <dbReference type="PROSITE" id="PS51296"/>
    </source>
</evidence>
<dbReference type="PRINTS" id="PR00409">
    <property type="entry name" value="PHDIOXRDTASE"/>
</dbReference>
<protein>
    <submittedName>
        <fullName evidence="11">Rieske 2Fe-2S domain-containing protein</fullName>
    </submittedName>
</protein>
<proteinExistence type="predicted"/>
<dbReference type="SUPFAM" id="SSF50022">
    <property type="entry name" value="ISP domain"/>
    <property type="match status" value="1"/>
</dbReference>
<dbReference type="InterPro" id="IPR017938">
    <property type="entry name" value="Riboflavin_synthase-like_b-brl"/>
</dbReference>
<dbReference type="InterPro" id="IPR001041">
    <property type="entry name" value="2Fe-2S_ferredoxin-type"/>
</dbReference>
<dbReference type="PROSITE" id="PS51296">
    <property type="entry name" value="RIESKE"/>
    <property type="match status" value="1"/>
</dbReference>
<feature type="domain" description="Rieske" evidence="9">
    <location>
        <begin position="13"/>
        <end position="118"/>
    </location>
</feature>
<dbReference type="Proteomes" id="UP001210380">
    <property type="component" value="Unassembled WGS sequence"/>
</dbReference>
<dbReference type="CDD" id="cd06185">
    <property type="entry name" value="PDR_like"/>
    <property type="match status" value="1"/>
</dbReference>
<name>A0ABT4UWN9_9PSEU</name>
<evidence type="ECO:0000313" key="12">
    <source>
        <dbReference type="Proteomes" id="UP001210380"/>
    </source>
</evidence>
<sequence length="575" mass="63154">MGEDLLLRAGKSWHPIAAESDLVYRHVFQGQLLGQELAVWRADDDHVNVWENRCLHRGVRLSVAMNDGRELKCQYHGWRYANRTAACTYIPAHPADAPARTITNRTYPVRTSGGMVWTALAEPTDEPPELDAGLVLRPMPVRARPENVVALLVEHPPALPDAAPPAARRCGDFIVEVEGVGFFAVQPVDADRAIIRGVLTGQASAGRLRLLRHFDGALTRFREIAQEREADEPAPEPLSPRYEPVPKHLASLPAGSEHLDLPTRVRVVRTWEAGAGVRGLELGPVGDRPLPSGQPGSHLDVALPGGLVRQYSLVNAPGETGHYVIGVKLTPDSAGGSVSLHERVREGDVLAVSLPRNNFPLRRDRERTVLVAGGIGITPLLAMAQMLEHQELHYELHYFAAREADVSFKDRLARLGNVRTIIGLDPAETTAELERLLGATDHEDCQVYVCGPPPMLDTARDVAHRAGWPREAVHFEYFRNDQEIDESSRFEIVLARSVMNLTVEPGRSILETVREAGVTIPSSCEQGACGTCRVAVIDGQPDHQDVYLDEDERAAGDSMMTCVSRSLTDRLTLDL</sequence>
<feature type="domain" description="2Fe-2S ferredoxin-type" evidence="8">
    <location>
        <begin position="490"/>
        <end position="575"/>
    </location>
</feature>
<evidence type="ECO:0000259" key="8">
    <source>
        <dbReference type="PROSITE" id="PS51085"/>
    </source>
</evidence>
<dbReference type="CDD" id="cd03469">
    <property type="entry name" value="Rieske_RO_Alpha_N"/>
    <property type="match status" value="1"/>
</dbReference>
<dbReference type="InterPro" id="IPR012675">
    <property type="entry name" value="Beta-grasp_dom_sf"/>
</dbReference>
<comment type="cofactor">
    <cofactor evidence="1">
        <name>FAD</name>
        <dbReference type="ChEBI" id="CHEBI:57692"/>
    </cofactor>
</comment>